<dbReference type="OrthoDB" id="425719at2"/>
<dbReference type="eggNOG" id="ENOG5032T20">
    <property type="taxonomic scope" value="Bacteria"/>
</dbReference>
<dbReference type="Proteomes" id="UP000001511">
    <property type="component" value="Chromosome"/>
</dbReference>
<dbReference type="STRING" id="551115.Aazo_3729"/>
<gene>
    <name evidence="2" type="ordered locus">Aazo_3729</name>
</gene>
<organism evidence="2 3">
    <name type="scientific">Nostoc azollae (strain 0708)</name>
    <name type="common">Anabaena azollae (strain 0708)</name>
    <dbReference type="NCBI Taxonomy" id="551115"/>
    <lineage>
        <taxon>Bacteria</taxon>
        <taxon>Bacillati</taxon>
        <taxon>Cyanobacteriota</taxon>
        <taxon>Cyanophyceae</taxon>
        <taxon>Nostocales</taxon>
        <taxon>Nostocaceae</taxon>
        <taxon>Trichormus</taxon>
    </lineage>
</organism>
<evidence type="ECO:0000256" key="1">
    <source>
        <dbReference type="SAM" id="MobiDB-lite"/>
    </source>
</evidence>
<keyword evidence="3" id="KW-1185">Reference proteome</keyword>
<dbReference type="AlphaFoldDB" id="D7E455"/>
<dbReference type="HOGENOM" id="CLU_093454_0_0_3"/>
<feature type="region of interest" description="Disordered" evidence="1">
    <location>
        <begin position="163"/>
        <end position="192"/>
    </location>
</feature>
<protein>
    <submittedName>
        <fullName evidence="2">Uncharacterized protein</fullName>
    </submittedName>
</protein>
<dbReference type="RefSeq" id="WP_013192287.1">
    <property type="nucleotide sequence ID" value="NC_014248.1"/>
</dbReference>
<accession>D7E455</accession>
<dbReference type="EMBL" id="CP002059">
    <property type="protein sequence ID" value="ADI65273.1"/>
    <property type="molecule type" value="Genomic_DNA"/>
</dbReference>
<name>D7E455_NOSA0</name>
<evidence type="ECO:0000313" key="3">
    <source>
        <dbReference type="Proteomes" id="UP000001511"/>
    </source>
</evidence>
<proteinExistence type="predicted"/>
<dbReference type="KEGG" id="naz:Aazo_3729"/>
<reference evidence="2 3" key="1">
    <citation type="journal article" date="2010" name="PLoS ONE">
        <title>Genome erosion in a nitrogen-fixing vertically transmitted endosymbiotic multicellular cyanobacterium.</title>
        <authorList>
            <person name="Ran L."/>
            <person name="Larsson J."/>
            <person name="Vigil-Stenman T."/>
            <person name="Nylander J.A."/>
            <person name="Ininbergs K."/>
            <person name="Zheng W.W."/>
            <person name="Lapidus A."/>
            <person name="Lowry S."/>
            <person name="Haselkorn R."/>
            <person name="Bergman B."/>
        </authorList>
    </citation>
    <scope>NUCLEOTIDE SEQUENCE [LARGE SCALE GENOMIC DNA]</scope>
    <source>
        <strain evidence="2 3">0708</strain>
    </source>
</reference>
<feature type="compositionally biased region" description="Polar residues" evidence="1">
    <location>
        <begin position="163"/>
        <end position="174"/>
    </location>
</feature>
<evidence type="ECO:0000313" key="2">
    <source>
        <dbReference type="EMBL" id="ADI65273.1"/>
    </source>
</evidence>
<sequence>MIKRLKQISSRIFTVPVVAIAGLLTNILPSHAVIDSYRNDYRACAAQLLSVGVATQAASQGCATAMRPRELSTCVAQIKKQTQINPKDALYSCGQARRPEDLATCIVGISKSTKEEINQATLTYCGRSLLPMTFAQCVVGLGQEIEMTSIQALDTCIDTSDRSSGIGTGMTTPPVSMPRFETVPMPSAPSIK</sequence>